<name>A0A841Q2K2_9BACL</name>
<evidence type="ECO:0000256" key="1">
    <source>
        <dbReference type="SAM" id="MobiDB-lite"/>
    </source>
</evidence>
<feature type="region of interest" description="Disordered" evidence="1">
    <location>
        <begin position="315"/>
        <end position="334"/>
    </location>
</feature>
<reference evidence="2 3" key="1">
    <citation type="submission" date="2020-08" db="EMBL/GenBank/DDBJ databases">
        <title>Genomic Encyclopedia of Type Strains, Phase IV (KMG-IV): sequencing the most valuable type-strain genomes for metagenomic binning, comparative biology and taxonomic classification.</title>
        <authorList>
            <person name="Goeker M."/>
        </authorList>
    </citation>
    <scope>NUCLEOTIDE SEQUENCE [LARGE SCALE GENOMIC DNA]</scope>
    <source>
        <strain evidence="2 3">DSM 21769</strain>
    </source>
</reference>
<keyword evidence="3" id="KW-1185">Reference proteome</keyword>
<dbReference type="RefSeq" id="WP_184404795.1">
    <property type="nucleotide sequence ID" value="NZ_JACHHJ010000004.1"/>
</dbReference>
<dbReference type="InterPro" id="IPR021617">
    <property type="entry name" value="DUF3231"/>
</dbReference>
<accession>A0A841Q2K2</accession>
<proteinExistence type="predicted"/>
<dbReference type="AlphaFoldDB" id="A0A841Q2K2"/>
<dbReference type="Gene3D" id="1.20.1260.10">
    <property type="match status" value="2"/>
</dbReference>
<evidence type="ECO:0008006" key="4">
    <source>
        <dbReference type="Google" id="ProtNLM"/>
    </source>
</evidence>
<gene>
    <name evidence="2" type="ORF">HNR44_002718</name>
</gene>
<evidence type="ECO:0000313" key="3">
    <source>
        <dbReference type="Proteomes" id="UP000568839"/>
    </source>
</evidence>
<dbReference type="InterPro" id="IPR012347">
    <property type="entry name" value="Ferritin-like"/>
</dbReference>
<dbReference type="EMBL" id="JACHHJ010000004">
    <property type="protein sequence ID" value="MBB6450728.1"/>
    <property type="molecule type" value="Genomic_DNA"/>
</dbReference>
<protein>
    <recommendedName>
        <fullName evidence="4">DUF3231 family protein</fullName>
    </recommendedName>
</protein>
<comment type="caution">
    <text evidence="2">The sequence shown here is derived from an EMBL/GenBank/DDBJ whole genome shotgun (WGS) entry which is preliminary data.</text>
</comment>
<dbReference type="Proteomes" id="UP000568839">
    <property type="component" value="Unassembled WGS sequence"/>
</dbReference>
<evidence type="ECO:0000313" key="2">
    <source>
        <dbReference type="EMBL" id="MBB6450728.1"/>
    </source>
</evidence>
<dbReference type="Pfam" id="PF11553">
    <property type="entry name" value="DUF3231"/>
    <property type="match status" value="2"/>
</dbReference>
<organism evidence="2 3">
    <name type="scientific">Geomicrobium halophilum</name>
    <dbReference type="NCBI Taxonomy" id="549000"/>
    <lineage>
        <taxon>Bacteria</taxon>
        <taxon>Bacillati</taxon>
        <taxon>Bacillota</taxon>
        <taxon>Bacilli</taxon>
        <taxon>Bacillales</taxon>
        <taxon>Geomicrobium</taxon>
    </lineage>
</organism>
<sequence>METNHHAPLTSSEISVLWGFYTKNSLALCMMRYFLEKVEDPDIREVIQLALNHQQKDLSVAEEVYHSEQMAIPVGFTDEDVQPSAPRLFSDAFMLEYVRQLAVVSIATSGAAIPFVTRSDVTKVCHTVLQQGTELHEKAKETLLSKGLYNRPPSIPAPNHVDFVEKQSFLAGFLRERRPLSAVEISHIFMNAQTNGMGKALMMGFAQAAKDTKVKKFFVRGKEIAHKHMEIFHSLLVEEDLPSPKSWEDQITDSTVSPFSDKLMTFHTTTLIDSGIGNYGLATAASPRRDLGADYGRLMLEVAQMAKDGANLMIDNGWLEQPPPSPDREELEKP</sequence>